<evidence type="ECO:0000313" key="3">
    <source>
        <dbReference type="Proteomes" id="UP000242502"/>
    </source>
</evidence>
<accession>A0A1D2QP15</accession>
<comment type="caution">
    <text evidence="2">The sequence shown here is derived from an EMBL/GenBank/DDBJ whole genome shotgun (WGS) entry which is preliminary data.</text>
</comment>
<sequence length="70" mass="7523">MSYNSCYAQSIADQLNIAVASGNIEVPVLPDVAHQVLLLTQNDESDIQQLAKIIQSDPTLGGHVAYSTPR</sequence>
<feature type="domain" description="HDOD" evidence="1">
    <location>
        <begin position="27"/>
        <end position="63"/>
    </location>
</feature>
<gene>
    <name evidence="2" type="ORF">AB835_09610</name>
</gene>
<proteinExistence type="predicted"/>
<dbReference type="Gene3D" id="1.10.3210.10">
    <property type="entry name" value="Hypothetical protein af1432"/>
    <property type="match status" value="1"/>
</dbReference>
<evidence type="ECO:0000313" key="2">
    <source>
        <dbReference type="EMBL" id="ODS23326.1"/>
    </source>
</evidence>
<dbReference type="STRING" id="62101.AB835_09610"/>
<organism evidence="2 3">
    <name type="scientific">Candidatus Endobugula sertula</name>
    <name type="common">Bugula neritina bacterial symbiont</name>
    <dbReference type="NCBI Taxonomy" id="62101"/>
    <lineage>
        <taxon>Bacteria</taxon>
        <taxon>Pseudomonadati</taxon>
        <taxon>Pseudomonadota</taxon>
        <taxon>Gammaproteobacteria</taxon>
        <taxon>Cellvibrionales</taxon>
        <taxon>Cellvibrionaceae</taxon>
        <taxon>Candidatus Endobugula</taxon>
    </lineage>
</organism>
<dbReference type="InterPro" id="IPR013976">
    <property type="entry name" value="HDOD"/>
</dbReference>
<dbReference type="AlphaFoldDB" id="A0A1D2QP15"/>
<dbReference type="Proteomes" id="UP000242502">
    <property type="component" value="Unassembled WGS sequence"/>
</dbReference>
<reference evidence="2 3" key="1">
    <citation type="journal article" date="2016" name="Appl. Environ. Microbiol.">
        <title>Lack of Overt Genome Reduction in the Bryostatin-Producing Bryozoan Symbiont "Candidatus Endobugula sertula".</title>
        <authorList>
            <person name="Miller I.J."/>
            <person name="Vanee N."/>
            <person name="Fong S.S."/>
            <person name="Lim-Fong G.E."/>
            <person name="Kwan J.C."/>
        </authorList>
    </citation>
    <scope>NUCLEOTIDE SEQUENCE [LARGE SCALE GENOMIC DNA]</scope>
    <source>
        <strain evidence="2">AB1-4</strain>
    </source>
</reference>
<dbReference type="EMBL" id="MDLC01000032">
    <property type="protein sequence ID" value="ODS23326.1"/>
    <property type="molecule type" value="Genomic_DNA"/>
</dbReference>
<dbReference type="SUPFAM" id="SSF109604">
    <property type="entry name" value="HD-domain/PDEase-like"/>
    <property type="match status" value="1"/>
</dbReference>
<evidence type="ECO:0000259" key="1">
    <source>
        <dbReference type="Pfam" id="PF08668"/>
    </source>
</evidence>
<dbReference type="Pfam" id="PF08668">
    <property type="entry name" value="HDOD"/>
    <property type="match status" value="1"/>
</dbReference>
<name>A0A1D2QP15_9GAMM</name>
<protein>
    <recommendedName>
        <fullName evidence="1">HDOD domain-containing protein</fullName>
    </recommendedName>
</protein>